<keyword evidence="2" id="KW-1185">Reference proteome</keyword>
<name>A0AC60P572_IXOPE</name>
<evidence type="ECO:0000313" key="2">
    <source>
        <dbReference type="Proteomes" id="UP000805193"/>
    </source>
</evidence>
<dbReference type="EMBL" id="JABSTQ010011167">
    <property type="protein sequence ID" value="KAG0414583.1"/>
    <property type="molecule type" value="Genomic_DNA"/>
</dbReference>
<protein>
    <submittedName>
        <fullName evidence="1">Uncharacterized protein</fullName>
    </submittedName>
</protein>
<proteinExistence type="predicted"/>
<gene>
    <name evidence="1" type="ORF">HPB47_008279</name>
</gene>
<evidence type="ECO:0000313" key="1">
    <source>
        <dbReference type="EMBL" id="KAG0414583.1"/>
    </source>
</evidence>
<accession>A0AC60P572</accession>
<reference evidence="1 2" key="1">
    <citation type="journal article" date="2020" name="Cell">
        <title>Large-Scale Comparative Analyses of Tick Genomes Elucidate Their Genetic Diversity and Vector Capacities.</title>
        <authorList>
            <consortium name="Tick Genome and Microbiome Consortium (TIGMIC)"/>
            <person name="Jia N."/>
            <person name="Wang J."/>
            <person name="Shi W."/>
            <person name="Du L."/>
            <person name="Sun Y."/>
            <person name="Zhan W."/>
            <person name="Jiang J.F."/>
            <person name="Wang Q."/>
            <person name="Zhang B."/>
            <person name="Ji P."/>
            <person name="Bell-Sakyi L."/>
            <person name="Cui X.M."/>
            <person name="Yuan T.T."/>
            <person name="Jiang B.G."/>
            <person name="Yang W.F."/>
            <person name="Lam T.T."/>
            <person name="Chang Q.C."/>
            <person name="Ding S.J."/>
            <person name="Wang X.J."/>
            <person name="Zhu J.G."/>
            <person name="Ruan X.D."/>
            <person name="Zhao L."/>
            <person name="Wei J.T."/>
            <person name="Ye R.Z."/>
            <person name="Que T.C."/>
            <person name="Du C.H."/>
            <person name="Zhou Y.H."/>
            <person name="Cheng J.X."/>
            <person name="Dai P.F."/>
            <person name="Guo W.B."/>
            <person name="Han X.H."/>
            <person name="Huang E.J."/>
            <person name="Li L.F."/>
            <person name="Wei W."/>
            <person name="Gao Y.C."/>
            <person name="Liu J.Z."/>
            <person name="Shao H.Z."/>
            <person name="Wang X."/>
            <person name="Wang C.C."/>
            <person name="Yang T.C."/>
            <person name="Huo Q.B."/>
            <person name="Li W."/>
            <person name="Chen H.Y."/>
            <person name="Chen S.E."/>
            <person name="Zhou L.G."/>
            <person name="Ni X.B."/>
            <person name="Tian J.H."/>
            <person name="Sheng Y."/>
            <person name="Liu T."/>
            <person name="Pan Y.S."/>
            <person name="Xia L.Y."/>
            <person name="Li J."/>
            <person name="Zhao F."/>
            <person name="Cao W.C."/>
        </authorList>
    </citation>
    <scope>NUCLEOTIDE SEQUENCE [LARGE SCALE GENOMIC DNA]</scope>
    <source>
        <strain evidence="1">Iper-2018</strain>
    </source>
</reference>
<sequence length="130" mass="13504">MLKVSLVQLIRVVNAFRSNLDARNNPAYQTALLRKASAASPSGTGGFARPQLHSQPSQPQSSGSGFASPKEETAPSTASVAAAVPEPRAQSPQSPQQPQPPQQLQSPQQPAASPLKEGDATSNHSVETAV</sequence>
<organism evidence="1 2">
    <name type="scientific">Ixodes persulcatus</name>
    <name type="common">Taiga tick</name>
    <dbReference type="NCBI Taxonomy" id="34615"/>
    <lineage>
        <taxon>Eukaryota</taxon>
        <taxon>Metazoa</taxon>
        <taxon>Ecdysozoa</taxon>
        <taxon>Arthropoda</taxon>
        <taxon>Chelicerata</taxon>
        <taxon>Arachnida</taxon>
        <taxon>Acari</taxon>
        <taxon>Parasitiformes</taxon>
        <taxon>Ixodida</taxon>
        <taxon>Ixodoidea</taxon>
        <taxon>Ixodidae</taxon>
        <taxon>Ixodinae</taxon>
        <taxon>Ixodes</taxon>
    </lineage>
</organism>
<comment type="caution">
    <text evidence="1">The sequence shown here is derived from an EMBL/GenBank/DDBJ whole genome shotgun (WGS) entry which is preliminary data.</text>
</comment>
<dbReference type="Proteomes" id="UP000805193">
    <property type="component" value="Unassembled WGS sequence"/>
</dbReference>